<keyword evidence="6" id="KW-0812">Transmembrane</keyword>
<dbReference type="InterPro" id="IPR000340">
    <property type="entry name" value="Dual-sp_phosphatase_cat-dom"/>
</dbReference>
<dbReference type="InterPro" id="IPR020422">
    <property type="entry name" value="TYR_PHOSPHATASE_DUAL_dom"/>
</dbReference>
<evidence type="ECO:0000256" key="4">
    <source>
        <dbReference type="ARBA" id="ARBA00047761"/>
    </source>
</evidence>
<dbReference type="Proteomes" id="UP000046393">
    <property type="component" value="Unplaced"/>
</dbReference>
<evidence type="ECO:0000313" key="9">
    <source>
        <dbReference type="Proteomes" id="UP000046393"/>
    </source>
</evidence>
<protein>
    <submittedName>
        <fullName evidence="10">Tyrosine-protein phosphatase domain-containing protein</fullName>
    </submittedName>
</protein>
<evidence type="ECO:0000256" key="3">
    <source>
        <dbReference type="ARBA" id="ARBA00022912"/>
    </source>
</evidence>
<keyword evidence="9" id="KW-1185">Reference proteome</keyword>
<keyword evidence="2" id="KW-0378">Hydrolase</keyword>
<evidence type="ECO:0000256" key="2">
    <source>
        <dbReference type="ARBA" id="ARBA00022801"/>
    </source>
</evidence>
<dbReference type="InterPro" id="IPR000387">
    <property type="entry name" value="Tyr_Pase_dom"/>
</dbReference>
<feature type="transmembrane region" description="Helical" evidence="6">
    <location>
        <begin position="131"/>
        <end position="151"/>
    </location>
</feature>
<evidence type="ECO:0000256" key="5">
    <source>
        <dbReference type="ARBA" id="ARBA00048336"/>
    </source>
</evidence>
<name>A0A0N5AMG4_9BILA</name>
<dbReference type="PANTHER" id="PTHR45948:SF2">
    <property type="entry name" value="DUAL SPECIFICITY PROTEIN PHOSPHATASE"/>
    <property type="match status" value="1"/>
</dbReference>
<dbReference type="Gene3D" id="3.90.190.10">
    <property type="entry name" value="Protein tyrosine phosphatase superfamily"/>
    <property type="match status" value="1"/>
</dbReference>
<keyword evidence="6" id="KW-1133">Transmembrane helix</keyword>
<dbReference type="Pfam" id="PF00782">
    <property type="entry name" value="DSPc"/>
    <property type="match status" value="1"/>
</dbReference>
<evidence type="ECO:0000256" key="6">
    <source>
        <dbReference type="SAM" id="Phobius"/>
    </source>
</evidence>
<dbReference type="PANTHER" id="PTHR45948">
    <property type="entry name" value="DUAL SPECIFICITY PROTEIN PHOSPHATASE DDB_G0269404-RELATED"/>
    <property type="match status" value="1"/>
</dbReference>
<dbReference type="CDD" id="cd14498">
    <property type="entry name" value="DSP"/>
    <property type="match status" value="1"/>
</dbReference>
<dbReference type="SUPFAM" id="SSF52799">
    <property type="entry name" value="(Phosphotyrosine protein) phosphatases II"/>
    <property type="match status" value="1"/>
</dbReference>
<keyword evidence="6" id="KW-0472">Membrane</keyword>
<proteinExistence type="inferred from homology"/>
<dbReference type="GO" id="GO:0004725">
    <property type="term" value="F:protein tyrosine phosphatase activity"/>
    <property type="evidence" value="ECO:0007669"/>
    <property type="project" value="TreeGrafter"/>
</dbReference>
<dbReference type="PROSITE" id="PS00383">
    <property type="entry name" value="TYR_PHOSPHATASE_1"/>
    <property type="match status" value="1"/>
</dbReference>
<accession>A0A0N5AMG4</accession>
<comment type="catalytic activity">
    <reaction evidence="5">
        <text>O-phospho-L-threonyl-[protein] + H2O = L-threonyl-[protein] + phosphate</text>
        <dbReference type="Rhea" id="RHEA:47004"/>
        <dbReference type="Rhea" id="RHEA-COMP:11060"/>
        <dbReference type="Rhea" id="RHEA-COMP:11605"/>
        <dbReference type="ChEBI" id="CHEBI:15377"/>
        <dbReference type="ChEBI" id="CHEBI:30013"/>
        <dbReference type="ChEBI" id="CHEBI:43474"/>
        <dbReference type="ChEBI" id="CHEBI:61977"/>
        <dbReference type="EC" id="3.1.3.16"/>
    </reaction>
</comment>
<feature type="domain" description="Tyrosine specific protein phosphatases" evidence="8">
    <location>
        <begin position="112"/>
        <end position="170"/>
    </location>
</feature>
<evidence type="ECO:0000256" key="1">
    <source>
        <dbReference type="ARBA" id="ARBA00008601"/>
    </source>
</evidence>
<sequence>MCIRSDQVKHDIDTVMQVSNSKTGIAEMEERLFEQITTLRKVRALRPYGMCKILNNLYLGSIFDATDPEQMAANEVTDIICVHGMRQTNYGKKQYNVMYININDSPNEDISMHFGNAVQFIHMARMQNRTVLVHCLAGVSRSAIIVAAYLLTVTNLNYSLALTYLTKRRPCTNPNFGFRMQLYHYSGGSMKAVRKKLIEVFGKSAMEEQKQIDHAAIMSLSDSVTRAGLVKEVNEEDENNDIDSDICPAVKNPDTDDSFENNSLVPNFKDLCFIDD</sequence>
<dbReference type="SMART" id="SM00195">
    <property type="entry name" value="DSPc"/>
    <property type="match status" value="1"/>
</dbReference>
<dbReference type="STRING" id="451379.A0A0N5AMG4"/>
<keyword evidence="3" id="KW-0904">Protein phosphatase</keyword>
<dbReference type="PROSITE" id="PS50056">
    <property type="entry name" value="TYR_PHOSPHATASE_2"/>
    <property type="match status" value="1"/>
</dbReference>
<dbReference type="GO" id="GO:0004722">
    <property type="term" value="F:protein serine/threonine phosphatase activity"/>
    <property type="evidence" value="ECO:0007669"/>
    <property type="project" value="UniProtKB-EC"/>
</dbReference>
<feature type="domain" description="Tyrosine-protein phosphatase" evidence="7">
    <location>
        <begin position="49"/>
        <end position="191"/>
    </location>
</feature>
<dbReference type="PROSITE" id="PS50054">
    <property type="entry name" value="TYR_PHOSPHATASE_DUAL"/>
    <property type="match status" value="1"/>
</dbReference>
<comment type="similarity">
    <text evidence="1">Belongs to the protein-tyrosine phosphatase family. Non-receptor class dual specificity subfamily.</text>
</comment>
<dbReference type="AlphaFoldDB" id="A0A0N5AMG4"/>
<dbReference type="InterPro" id="IPR029021">
    <property type="entry name" value="Prot-tyrosine_phosphatase-like"/>
</dbReference>
<dbReference type="GO" id="GO:0005829">
    <property type="term" value="C:cytosol"/>
    <property type="evidence" value="ECO:0007669"/>
    <property type="project" value="TreeGrafter"/>
</dbReference>
<dbReference type="GO" id="GO:0007165">
    <property type="term" value="P:signal transduction"/>
    <property type="evidence" value="ECO:0007669"/>
    <property type="project" value="TreeGrafter"/>
</dbReference>
<evidence type="ECO:0000259" key="8">
    <source>
        <dbReference type="PROSITE" id="PS50056"/>
    </source>
</evidence>
<reference evidence="10" key="1">
    <citation type="submission" date="2017-02" db="UniProtKB">
        <authorList>
            <consortium name="WormBaseParasite"/>
        </authorList>
    </citation>
    <scope>IDENTIFICATION</scope>
</reference>
<evidence type="ECO:0000259" key="7">
    <source>
        <dbReference type="PROSITE" id="PS50054"/>
    </source>
</evidence>
<dbReference type="WBParaSite" id="SMUV_0000577201-mRNA-1">
    <property type="protein sequence ID" value="SMUV_0000577201-mRNA-1"/>
    <property type="gene ID" value="SMUV_0000577201"/>
</dbReference>
<organism evidence="9 10">
    <name type="scientific">Syphacia muris</name>
    <dbReference type="NCBI Taxonomy" id="451379"/>
    <lineage>
        <taxon>Eukaryota</taxon>
        <taxon>Metazoa</taxon>
        <taxon>Ecdysozoa</taxon>
        <taxon>Nematoda</taxon>
        <taxon>Chromadorea</taxon>
        <taxon>Rhabditida</taxon>
        <taxon>Spirurina</taxon>
        <taxon>Oxyuridomorpha</taxon>
        <taxon>Oxyuroidea</taxon>
        <taxon>Oxyuridae</taxon>
        <taxon>Syphacia</taxon>
    </lineage>
</organism>
<comment type="catalytic activity">
    <reaction evidence="4">
        <text>O-phospho-L-seryl-[protein] + H2O = L-seryl-[protein] + phosphate</text>
        <dbReference type="Rhea" id="RHEA:20629"/>
        <dbReference type="Rhea" id="RHEA-COMP:9863"/>
        <dbReference type="Rhea" id="RHEA-COMP:11604"/>
        <dbReference type="ChEBI" id="CHEBI:15377"/>
        <dbReference type="ChEBI" id="CHEBI:29999"/>
        <dbReference type="ChEBI" id="CHEBI:43474"/>
        <dbReference type="ChEBI" id="CHEBI:83421"/>
        <dbReference type="EC" id="3.1.3.16"/>
    </reaction>
</comment>
<evidence type="ECO:0000313" key="10">
    <source>
        <dbReference type="WBParaSite" id="SMUV_0000577201-mRNA-1"/>
    </source>
</evidence>
<dbReference type="InterPro" id="IPR016130">
    <property type="entry name" value="Tyr_Pase_AS"/>
</dbReference>